<keyword evidence="3" id="KW-1185">Reference proteome</keyword>
<reference evidence="2 3" key="1">
    <citation type="submission" date="2024-09" db="EMBL/GenBank/DDBJ databases">
        <title>Draft genome sequence of Candidatus Magnetaquicoccaceae bacterium FCR-1.</title>
        <authorList>
            <person name="Shimoshige H."/>
            <person name="Shimamura S."/>
            <person name="Taoka A."/>
            <person name="Kobayashi H."/>
            <person name="Maekawa T."/>
        </authorList>
    </citation>
    <scope>NUCLEOTIDE SEQUENCE [LARGE SCALE GENOMIC DNA]</scope>
    <source>
        <strain evidence="2 3">FCR-1</strain>
    </source>
</reference>
<sequence>MLIQELMKQIEFFWDFTREERQALIAAESFFNTYQDGEFLVTEGDEDDSLFVILKGEAKVVRRDFPDRILATLEAGAVVGEVSFLTRRKRTTNVIAFGETTVFRIDSYSMTREHLDQALQTKIKNQLIEILVRRLDDANKALASQKEANLALTKALREQVMGQHS</sequence>
<evidence type="ECO:0000259" key="1">
    <source>
        <dbReference type="PROSITE" id="PS50042"/>
    </source>
</evidence>
<gene>
    <name evidence="2" type="ORF">SIID45300_01998</name>
</gene>
<dbReference type="PANTHER" id="PTHR11635">
    <property type="entry name" value="CAMP-DEPENDENT PROTEIN KINASE REGULATORY CHAIN"/>
    <property type="match status" value="1"/>
</dbReference>
<name>A0ABQ0C9V3_9PROT</name>
<dbReference type="CDD" id="cd00038">
    <property type="entry name" value="CAP_ED"/>
    <property type="match status" value="1"/>
</dbReference>
<protein>
    <recommendedName>
        <fullName evidence="1">Cyclic nucleotide-binding domain-containing protein</fullName>
    </recommendedName>
</protein>
<dbReference type="SUPFAM" id="SSF51206">
    <property type="entry name" value="cAMP-binding domain-like"/>
    <property type="match status" value="1"/>
</dbReference>
<dbReference type="PANTHER" id="PTHR11635:SF152">
    <property type="entry name" value="CAMP-DEPENDENT PROTEIN KINASE TYPE I REGULATORY SUBUNIT-RELATED"/>
    <property type="match status" value="1"/>
</dbReference>
<comment type="caution">
    <text evidence="2">The sequence shown here is derived from an EMBL/GenBank/DDBJ whole genome shotgun (WGS) entry which is preliminary data.</text>
</comment>
<dbReference type="InterPro" id="IPR050503">
    <property type="entry name" value="cAMP-dep_PK_reg_su-like"/>
</dbReference>
<dbReference type="Proteomes" id="UP001628193">
    <property type="component" value="Unassembled WGS sequence"/>
</dbReference>
<dbReference type="SMART" id="SM00100">
    <property type="entry name" value="cNMP"/>
    <property type="match status" value="1"/>
</dbReference>
<accession>A0ABQ0C9V3</accession>
<dbReference type="Pfam" id="PF00027">
    <property type="entry name" value="cNMP_binding"/>
    <property type="match status" value="1"/>
</dbReference>
<proteinExistence type="predicted"/>
<dbReference type="Gene3D" id="2.60.120.10">
    <property type="entry name" value="Jelly Rolls"/>
    <property type="match status" value="1"/>
</dbReference>
<organism evidence="2 3">
    <name type="scientific">Candidatus Magnetaquiglobus chichijimensis</name>
    <dbReference type="NCBI Taxonomy" id="3141448"/>
    <lineage>
        <taxon>Bacteria</taxon>
        <taxon>Pseudomonadati</taxon>
        <taxon>Pseudomonadota</taxon>
        <taxon>Magnetococcia</taxon>
        <taxon>Magnetococcales</taxon>
        <taxon>Candidatus Magnetaquicoccaceae</taxon>
        <taxon>Candidatus Magnetaquiglobus</taxon>
    </lineage>
</organism>
<dbReference type="InterPro" id="IPR014710">
    <property type="entry name" value="RmlC-like_jellyroll"/>
</dbReference>
<dbReference type="RefSeq" id="WP_420905358.1">
    <property type="nucleotide sequence ID" value="NZ_BAAFGK010000004.1"/>
</dbReference>
<feature type="domain" description="Cyclic nucleotide-binding" evidence="1">
    <location>
        <begin position="12"/>
        <end position="112"/>
    </location>
</feature>
<dbReference type="InterPro" id="IPR018490">
    <property type="entry name" value="cNMP-bd_dom_sf"/>
</dbReference>
<evidence type="ECO:0000313" key="3">
    <source>
        <dbReference type="Proteomes" id="UP001628193"/>
    </source>
</evidence>
<dbReference type="PROSITE" id="PS50042">
    <property type="entry name" value="CNMP_BINDING_3"/>
    <property type="match status" value="1"/>
</dbReference>
<evidence type="ECO:0000313" key="2">
    <source>
        <dbReference type="EMBL" id="GAB0057666.1"/>
    </source>
</evidence>
<dbReference type="InterPro" id="IPR000595">
    <property type="entry name" value="cNMP-bd_dom"/>
</dbReference>
<dbReference type="EMBL" id="BAAFGK010000004">
    <property type="protein sequence ID" value="GAB0057666.1"/>
    <property type="molecule type" value="Genomic_DNA"/>
</dbReference>